<dbReference type="KEGG" id="swf:E3E12_00740"/>
<keyword evidence="1" id="KW-0472">Membrane</keyword>
<feature type="transmembrane region" description="Helical" evidence="1">
    <location>
        <begin position="6"/>
        <end position="28"/>
    </location>
</feature>
<dbReference type="AlphaFoldDB" id="A0A4Y6U6I8"/>
<dbReference type="EMBL" id="CP038231">
    <property type="protein sequence ID" value="QDH12969.2"/>
    <property type="molecule type" value="Genomic_DNA"/>
</dbReference>
<dbReference type="Proteomes" id="UP000318709">
    <property type="component" value="Chromosome"/>
</dbReference>
<feature type="transmembrane region" description="Helical" evidence="1">
    <location>
        <begin position="129"/>
        <end position="149"/>
    </location>
</feature>
<feature type="transmembrane region" description="Helical" evidence="1">
    <location>
        <begin position="87"/>
        <end position="109"/>
    </location>
</feature>
<protein>
    <recommendedName>
        <fullName evidence="4">Copper resistance protein D domain-containing protein</fullName>
    </recommendedName>
</protein>
<evidence type="ECO:0000313" key="3">
    <source>
        <dbReference type="Proteomes" id="UP000318709"/>
    </source>
</evidence>
<evidence type="ECO:0000256" key="1">
    <source>
        <dbReference type="SAM" id="Phobius"/>
    </source>
</evidence>
<keyword evidence="1" id="KW-0812">Transmembrane</keyword>
<reference evidence="2 3" key="1">
    <citation type="submission" date="2019-03" db="EMBL/GenBank/DDBJ databases">
        <title>The complete genome sequence of Swingsia_sp. F3b2 LMG30590(T).</title>
        <authorList>
            <person name="Chua K.-O."/>
            <person name="Chan K.-G."/>
            <person name="See-Too W.-S."/>
        </authorList>
    </citation>
    <scope>NUCLEOTIDE SEQUENCE [LARGE SCALE GENOMIC DNA]</scope>
    <source>
        <strain evidence="2 3">F3b2</strain>
    </source>
</reference>
<dbReference type="OrthoDB" id="8419862at2"/>
<accession>A0A4Y6U6I8</accession>
<keyword evidence="1" id="KW-1133">Transmembrane helix</keyword>
<evidence type="ECO:0000313" key="2">
    <source>
        <dbReference type="EMBL" id="QDH12969.2"/>
    </source>
</evidence>
<gene>
    <name evidence="2" type="ORF">E3E12_00740</name>
</gene>
<organism evidence="2 3">
    <name type="scientific">Formicincola oecophyllae</name>
    <dbReference type="NCBI Taxonomy" id="2558361"/>
    <lineage>
        <taxon>Bacteria</taxon>
        <taxon>Pseudomonadati</taxon>
        <taxon>Pseudomonadota</taxon>
        <taxon>Alphaproteobacteria</taxon>
        <taxon>Acetobacterales</taxon>
        <taxon>Acetobacteraceae</taxon>
        <taxon>Formicincola</taxon>
    </lineage>
</organism>
<keyword evidence="3" id="KW-1185">Reference proteome</keyword>
<feature type="transmembrane region" description="Helical" evidence="1">
    <location>
        <begin position="58"/>
        <end position="81"/>
    </location>
</feature>
<dbReference type="RefSeq" id="WP_141442611.1">
    <property type="nucleotide sequence ID" value="NZ_CP038231.1"/>
</dbReference>
<name>A0A4Y6U6I8_9PROT</name>
<evidence type="ECO:0008006" key="4">
    <source>
        <dbReference type="Google" id="ProtNLM"/>
    </source>
</evidence>
<proteinExistence type="predicted"/>
<sequence>MLLNLIWAAMLTLHVLCISYWVGGAVYCMQLPRITRALEAVPAQAVQLQGYGRFLRGLWHVAPLALFSGAGLVGLMMYRGLNLDWPYHVMGALGVLMFILFVMTAMGPYRAARRAMRPQPASFKAMRRFAVLTVLLGALAITMGGLGQAGL</sequence>